<reference evidence="2" key="1">
    <citation type="journal article" date="2004" name="Nature">
        <title>Genome duplication in the teleost fish Tetraodon nigroviridis reveals the early vertebrate proto-karyotype.</title>
        <authorList>
            <person name="Jaillon O."/>
            <person name="Aury J.-M."/>
            <person name="Brunet F."/>
            <person name="Petit J.-L."/>
            <person name="Stange-Thomann N."/>
            <person name="Mauceli E."/>
            <person name="Bouneau L."/>
            <person name="Fischer C."/>
            <person name="Ozouf-Costaz C."/>
            <person name="Bernot A."/>
            <person name="Nicaud S."/>
            <person name="Jaffe D."/>
            <person name="Fisher S."/>
            <person name="Lutfalla G."/>
            <person name="Dossat C."/>
            <person name="Segurens B."/>
            <person name="Dasilva C."/>
            <person name="Salanoubat M."/>
            <person name="Levy M."/>
            <person name="Boudet N."/>
            <person name="Castellano S."/>
            <person name="Anthouard V."/>
            <person name="Jubin C."/>
            <person name="Castelli V."/>
            <person name="Katinka M."/>
            <person name="Vacherie B."/>
            <person name="Biemont C."/>
            <person name="Skalli Z."/>
            <person name="Cattolico L."/>
            <person name="Poulain J."/>
            <person name="De Berardinis V."/>
            <person name="Cruaud C."/>
            <person name="Duprat S."/>
            <person name="Brottier P."/>
            <person name="Coutanceau J.-P."/>
            <person name="Gouzy J."/>
            <person name="Parra G."/>
            <person name="Lardier G."/>
            <person name="Chapple C."/>
            <person name="McKernan K.J."/>
            <person name="McEwan P."/>
            <person name="Bosak S."/>
            <person name="Kellis M."/>
            <person name="Volff J.-N."/>
            <person name="Guigo R."/>
            <person name="Zody M.C."/>
            <person name="Mesirov J."/>
            <person name="Lindblad-Toh K."/>
            <person name="Birren B."/>
            <person name="Nusbaum C."/>
            <person name="Kahn D."/>
            <person name="Robinson-Rechavi M."/>
            <person name="Laudet V."/>
            <person name="Schachter V."/>
            <person name="Quetier F."/>
            <person name="Saurin W."/>
            <person name="Scarpelli C."/>
            <person name="Wincker P."/>
            <person name="Lander E.S."/>
            <person name="Weissenbach J."/>
            <person name="Roest Crollius H."/>
        </authorList>
    </citation>
    <scope>NUCLEOTIDE SEQUENCE [LARGE SCALE GENOMIC DNA]</scope>
</reference>
<keyword evidence="1" id="KW-0406">Ion transport</keyword>
<dbReference type="InterPro" id="IPR045349">
    <property type="entry name" value="SLC41A1-3"/>
</dbReference>
<evidence type="ECO:0000313" key="2">
    <source>
        <dbReference type="EMBL" id="CAF98254.1"/>
    </source>
</evidence>
<keyword evidence="1" id="KW-0472">Membrane</keyword>
<dbReference type="EMBL" id="CAAE01014555">
    <property type="protein sequence ID" value="CAF98254.1"/>
    <property type="molecule type" value="Genomic_DNA"/>
</dbReference>
<dbReference type="GO" id="GO:0030001">
    <property type="term" value="P:metal ion transport"/>
    <property type="evidence" value="ECO:0007669"/>
    <property type="project" value="UniProtKB-UniRule"/>
</dbReference>
<accession>Q4SM78</accession>
<protein>
    <recommendedName>
        <fullName evidence="1">Solute carrier family 41 member</fullName>
    </recommendedName>
</protein>
<dbReference type="GO" id="GO:0005886">
    <property type="term" value="C:plasma membrane"/>
    <property type="evidence" value="ECO:0007669"/>
    <property type="project" value="TreeGrafter"/>
</dbReference>
<comment type="caution">
    <text evidence="1">Lacks conserved residue(s) required for the propagation of feature annotation.</text>
</comment>
<comment type="similarity">
    <text evidence="1">Belongs to the SLC41A transporter family.</text>
</comment>
<comment type="subcellular location">
    <subcellularLocation>
        <location evidence="1">Membrane</location>
        <topology evidence="1">Multi-pass membrane protein</topology>
    </subcellularLocation>
</comment>
<sequence>MLVQIAVPFLLAGLGTVFAGLLLEVVQSWDVFQEIAALIILVPALLGMKGNLEMTLVSRLSTAANGGRFQSVREKWKLIIGNLTLKQVFKHLPKGKILPKNVHLICSSLAEIVSCTFSSVPVTSHDAQPVSLCAVNWLWLDRRGKAGLQACSDPLFRLYLLSFPGFSDSRYYYGGIRLWLQMFWVQP</sequence>
<keyword evidence="1" id="KW-0812">Transmembrane</keyword>
<dbReference type="OrthoDB" id="5791097at2759"/>
<dbReference type="PANTHER" id="PTHR16228">
    <property type="entry name" value="DIVALENT CATION TRANSPORTER SOLUTE CARRIER FAMILY 41"/>
    <property type="match status" value="1"/>
</dbReference>
<keyword evidence="1" id="KW-1133">Transmembrane helix</keyword>
<evidence type="ECO:0000256" key="1">
    <source>
        <dbReference type="RuleBase" id="RU369007"/>
    </source>
</evidence>
<organism evidence="2">
    <name type="scientific">Tetraodon nigroviridis</name>
    <name type="common">Spotted green pufferfish</name>
    <name type="synonym">Chelonodon nigroviridis</name>
    <dbReference type="NCBI Taxonomy" id="99883"/>
    <lineage>
        <taxon>Eukaryota</taxon>
        <taxon>Metazoa</taxon>
        <taxon>Chordata</taxon>
        <taxon>Craniata</taxon>
        <taxon>Vertebrata</taxon>
        <taxon>Euteleostomi</taxon>
        <taxon>Actinopterygii</taxon>
        <taxon>Neopterygii</taxon>
        <taxon>Teleostei</taxon>
        <taxon>Neoteleostei</taxon>
        <taxon>Acanthomorphata</taxon>
        <taxon>Eupercaria</taxon>
        <taxon>Tetraodontiformes</taxon>
        <taxon>Tetradontoidea</taxon>
        <taxon>Tetraodontidae</taxon>
        <taxon>Tetraodon</taxon>
    </lineage>
</organism>
<dbReference type="GO" id="GO:0022890">
    <property type="term" value="F:inorganic cation transmembrane transporter activity"/>
    <property type="evidence" value="ECO:0007669"/>
    <property type="project" value="UniProtKB-UniRule"/>
</dbReference>
<dbReference type="SUPFAM" id="SSF161093">
    <property type="entry name" value="MgtE membrane domain-like"/>
    <property type="match status" value="1"/>
</dbReference>
<proteinExistence type="inferred from homology"/>
<dbReference type="Gene3D" id="1.10.357.20">
    <property type="entry name" value="SLC41 divalent cation transporters, integral membrane domain"/>
    <property type="match status" value="1"/>
</dbReference>
<dbReference type="KEGG" id="tng:GSTEN00015901G001"/>
<feature type="transmembrane region" description="Helical" evidence="1">
    <location>
        <begin position="35"/>
        <end position="52"/>
    </location>
</feature>
<keyword evidence="1" id="KW-0460">Magnesium</keyword>
<gene>
    <name evidence="2" type="ORF">GSTENG00015901001</name>
</gene>
<dbReference type="InterPro" id="IPR036739">
    <property type="entry name" value="SLC41_membr_dom_sf"/>
</dbReference>
<dbReference type="PANTHER" id="PTHR16228:SF25">
    <property type="entry name" value="SOLUTE CARRIER FAMILY 41 MEMBER 2"/>
    <property type="match status" value="1"/>
</dbReference>
<comment type="caution">
    <text evidence="2">The sequence shown here is derived from an EMBL/GenBank/DDBJ whole genome shotgun (WGS) entry which is preliminary data.</text>
</comment>
<dbReference type="GO" id="GO:0008324">
    <property type="term" value="F:monoatomic cation transmembrane transporter activity"/>
    <property type="evidence" value="ECO:0007669"/>
    <property type="project" value="UniProtKB-UniRule"/>
</dbReference>
<name>Q4SM78_TETNG</name>
<dbReference type="AlphaFoldDB" id="Q4SM78"/>
<reference evidence="2" key="2">
    <citation type="submission" date="2004-02" db="EMBL/GenBank/DDBJ databases">
        <authorList>
            <consortium name="Genoscope"/>
            <consortium name="Whitehead Institute Centre for Genome Research"/>
        </authorList>
    </citation>
    <scope>NUCLEOTIDE SEQUENCE</scope>
</reference>
<comment type="function">
    <text evidence="1">Acts as a magnesium transporter.</text>
</comment>
<keyword evidence="1" id="KW-0813">Transport</keyword>